<keyword evidence="6" id="KW-1185">Reference proteome</keyword>
<protein>
    <submittedName>
        <fullName evidence="5">Heme-binding protein</fullName>
    </submittedName>
</protein>
<dbReference type="GO" id="GO:0020037">
    <property type="term" value="F:heme binding"/>
    <property type="evidence" value="ECO:0007669"/>
    <property type="project" value="InterPro"/>
</dbReference>
<dbReference type="RefSeq" id="WP_130276279.1">
    <property type="nucleotide sequence ID" value="NZ_SGXG01000001.1"/>
</dbReference>
<dbReference type="GO" id="GO:0046872">
    <property type="term" value="F:metal ion binding"/>
    <property type="evidence" value="ECO:0007669"/>
    <property type="project" value="UniProtKB-KW"/>
</dbReference>
<name>A0A4Q7PAX2_9BACT</name>
<reference evidence="5 6" key="1">
    <citation type="submission" date="2019-02" db="EMBL/GenBank/DDBJ databases">
        <title>Genomic Encyclopedia of Archaeal and Bacterial Type Strains, Phase II (KMG-II): from individual species to whole genera.</title>
        <authorList>
            <person name="Goeker M."/>
        </authorList>
    </citation>
    <scope>NUCLEOTIDE SEQUENCE [LARGE SCALE GENOMIC DNA]</scope>
    <source>
        <strain evidence="5 6">DSM 21411</strain>
    </source>
</reference>
<evidence type="ECO:0000256" key="1">
    <source>
        <dbReference type="ARBA" id="ARBA00022723"/>
    </source>
</evidence>
<keyword evidence="3" id="KW-0349">Heme</keyword>
<dbReference type="EMBL" id="SGXG01000001">
    <property type="protein sequence ID" value="RZS97384.1"/>
    <property type="molecule type" value="Genomic_DNA"/>
</dbReference>
<organism evidence="5 6">
    <name type="scientific">Cecembia calidifontis</name>
    <dbReference type="NCBI Taxonomy" id="1187080"/>
    <lineage>
        <taxon>Bacteria</taxon>
        <taxon>Pseudomonadati</taxon>
        <taxon>Bacteroidota</taxon>
        <taxon>Cytophagia</taxon>
        <taxon>Cytophagales</taxon>
        <taxon>Cyclobacteriaceae</taxon>
        <taxon>Cecembia</taxon>
    </lineage>
</organism>
<evidence type="ECO:0000259" key="4">
    <source>
        <dbReference type="PROSITE" id="PS51007"/>
    </source>
</evidence>
<keyword evidence="2 3" id="KW-0408">Iron</keyword>
<dbReference type="SMART" id="SM01235">
    <property type="entry name" value="Haem_bd"/>
    <property type="match status" value="1"/>
</dbReference>
<evidence type="ECO:0000256" key="2">
    <source>
        <dbReference type="ARBA" id="ARBA00023004"/>
    </source>
</evidence>
<dbReference type="Pfam" id="PF14376">
    <property type="entry name" value="Haem_bd"/>
    <property type="match status" value="1"/>
</dbReference>
<proteinExistence type="predicted"/>
<gene>
    <name evidence="5" type="ORF">BC751_2990</name>
</gene>
<feature type="domain" description="Cytochrome c" evidence="4">
    <location>
        <begin position="34"/>
        <end position="147"/>
    </location>
</feature>
<dbReference type="PROSITE" id="PS51007">
    <property type="entry name" value="CYTC"/>
    <property type="match status" value="1"/>
</dbReference>
<keyword evidence="1 3" id="KW-0479">Metal-binding</keyword>
<dbReference type="OrthoDB" id="196738at2"/>
<dbReference type="AlphaFoldDB" id="A0A4Q7PAX2"/>
<accession>A0A4Q7PAX2</accession>
<evidence type="ECO:0000256" key="3">
    <source>
        <dbReference type="PROSITE-ProRule" id="PRU00433"/>
    </source>
</evidence>
<dbReference type="InterPro" id="IPR025992">
    <property type="entry name" value="Haem-bd"/>
</dbReference>
<comment type="caution">
    <text evidence="5">The sequence shown here is derived from an EMBL/GenBank/DDBJ whole genome shotgun (WGS) entry which is preliminary data.</text>
</comment>
<sequence>MKWLTYLLGFLALIFLGIQFVPNELPEVQIYNSGDIIQSGLVSEDVAALLKTACYDCHSNETVYPWYSKVAPTSWLVAKDIREGREELNFSHWTEMDVMKQLGKLDDIAEVVGNGEMPMEIYVWMHASAKLSDAQRALIVAWAEATMDKLVEEDEEDFEEDIDESN</sequence>
<dbReference type="InterPro" id="IPR009056">
    <property type="entry name" value="Cyt_c-like_dom"/>
</dbReference>
<dbReference type="GO" id="GO:0009055">
    <property type="term" value="F:electron transfer activity"/>
    <property type="evidence" value="ECO:0007669"/>
    <property type="project" value="InterPro"/>
</dbReference>
<evidence type="ECO:0000313" key="5">
    <source>
        <dbReference type="EMBL" id="RZS97384.1"/>
    </source>
</evidence>
<evidence type="ECO:0000313" key="6">
    <source>
        <dbReference type="Proteomes" id="UP000292209"/>
    </source>
</evidence>
<dbReference type="Proteomes" id="UP000292209">
    <property type="component" value="Unassembled WGS sequence"/>
</dbReference>